<evidence type="ECO:0000256" key="2">
    <source>
        <dbReference type="ARBA" id="ARBA00022963"/>
    </source>
</evidence>
<dbReference type="InterPro" id="IPR016035">
    <property type="entry name" value="Acyl_Trfase/lysoPLipase"/>
</dbReference>
<dbReference type="AlphaFoldDB" id="A0A7W6MV48"/>
<keyword evidence="3 4" id="KW-0443">Lipid metabolism</keyword>
<feature type="active site" description="Proton acceptor" evidence="4">
    <location>
        <position position="218"/>
    </location>
</feature>
<dbReference type="Proteomes" id="UP000544107">
    <property type="component" value="Unassembled WGS sequence"/>
</dbReference>
<evidence type="ECO:0000313" key="7">
    <source>
        <dbReference type="EMBL" id="MBB4008809.1"/>
    </source>
</evidence>
<dbReference type="Gene3D" id="3.40.1090.10">
    <property type="entry name" value="Cytosolic phospholipase A2 catalytic domain"/>
    <property type="match status" value="2"/>
</dbReference>
<dbReference type="RefSeq" id="WP_083943232.1">
    <property type="nucleotide sequence ID" value="NZ_JACIED010000003.1"/>
</dbReference>
<evidence type="ECO:0000313" key="8">
    <source>
        <dbReference type="Proteomes" id="UP000544107"/>
    </source>
</evidence>
<dbReference type="EMBL" id="JACIED010000003">
    <property type="protein sequence ID" value="MBB4008809.1"/>
    <property type="molecule type" value="Genomic_DNA"/>
</dbReference>
<dbReference type="PANTHER" id="PTHR14226">
    <property type="entry name" value="NEUROPATHY TARGET ESTERASE/SWISS CHEESE D.MELANOGASTER"/>
    <property type="match status" value="1"/>
</dbReference>
<reference evidence="7 8" key="1">
    <citation type="submission" date="2020-08" db="EMBL/GenBank/DDBJ databases">
        <title>Genomic Encyclopedia of Type Strains, Phase IV (KMG-IV): sequencing the most valuable type-strain genomes for metagenomic binning, comparative biology and taxonomic classification.</title>
        <authorList>
            <person name="Goeker M."/>
        </authorList>
    </citation>
    <scope>NUCLEOTIDE SEQUENCE [LARGE SCALE GENOMIC DNA]</scope>
    <source>
        <strain evidence="7 8">DSM 100021</strain>
    </source>
</reference>
<dbReference type="CDD" id="cd07209">
    <property type="entry name" value="Pat_hypo_Ecoli_Z1214_like"/>
    <property type="match status" value="1"/>
</dbReference>
<organism evidence="7 8">
    <name type="scientific">Allorhizobium taibaishanense</name>
    <dbReference type="NCBI Taxonomy" id="887144"/>
    <lineage>
        <taxon>Bacteria</taxon>
        <taxon>Pseudomonadati</taxon>
        <taxon>Pseudomonadota</taxon>
        <taxon>Alphaproteobacteria</taxon>
        <taxon>Hyphomicrobiales</taxon>
        <taxon>Rhizobiaceae</taxon>
        <taxon>Rhizobium/Agrobacterium group</taxon>
        <taxon>Allorhizobium</taxon>
    </lineage>
</organism>
<dbReference type="OrthoDB" id="9807112at2"/>
<feature type="region of interest" description="Disordered" evidence="5">
    <location>
        <begin position="1"/>
        <end position="22"/>
    </location>
</feature>
<evidence type="ECO:0000256" key="1">
    <source>
        <dbReference type="ARBA" id="ARBA00022801"/>
    </source>
</evidence>
<evidence type="ECO:0000259" key="6">
    <source>
        <dbReference type="PROSITE" id="PS51635"/>
    </source>
</evidence>
<comment type="caution">
    <text evidence="7">The sequence shown here is derived from an EMBL/GenBank/DDBJ whole genome shotgun (WGS) entry which is preliminary data.</text>
</comment>
<evidence type="ECO:0000256" key="5">
    <source>
        <dbReference type="SAM" id="MobiDB-lite"/>
    </source>
</evidence>
<dbReference type="Pfam" id="PF12536">
    <property type="entry name" value="DUF3734"/>
    <property type="match status" value="1"/>
</dbReference>
<feature type="active site" description="Nucleophile" evidence="4">
    <location>
        <position position="59"/>
    </location>
</feature>
<dbReference type="Pfam" id="PF01734">
    <property type="entry name" value="Patatin"/>
    <property type="match status" value="1"/>
</dbReference>
<dbReference type="PANTHER" id="PTHR14226:SF57">
    <property type="entry name" value="BLR7027 PROTEIN"/>
    <property type="match status" value="1"/>
</dbReference>
<feature type="short sequence motif" description="DGA/G" evidence="4">
    <location>
        <begin position="218"/>
        <end position="220"/>
    </location>
</feature>
<keyword evidence="1 4" id="KW-0378">Hydrolase</keyword>
<feature type="short sequence motif" description="GXSXG" evidence="4">
    <location>
        <begin position="57"/>
        <end position="61"/>
    </location>
</feature>
<evidence type="ECO:0000256" key="3">
    <source>
        <dbReference type="ARBA" id="ARBA00023098"/>
    </source>
</evidence>
<gene>
    <name evidence="7" type="ORF">GGQ71_003089</name>
</gene>
<name>A0A7W6MV48_9HYPH</name>
<dbReference type="InterPro" id="IPR050301">
    <property type="entry name" value="NTE"/>
</dbReference>
<dbReference type="InterPro" id="IPR002641">
    <property type="entry name" value="PNPLA_dom"/>
</dbReference>
<dbReference type="GO" id="GO:0016042">
    <property type="term" value="P:lipid catabolic process"/>
    <property type="evidence" value="ECO:0007669"/>
    <property type="project" value="UniProtKB-UniRule"/>
</dbReference>
<feature type="short sequence motif" description="GXGXXG" evidence="4">
    <location>
        <begin position="30"/>
        <end position="35"/>
    </location>
</feature>
<keyword evidence="2 4" id="KW-0442">Lipid degradation</keyword>
<feature type="domain" description="PNPLA" evidence="6">
    <location>
        <begin position="26"/>
        <end position="231"/>
    </location>
</feature>
<evidence type="ECO:0000256" key="4">
    <source>
        <dbReference type="PROSITE-ProRule" id="PRU01161"/>
    </source>
</evidence>
<protein>
    <submittedName>
        <fullName evidence="7">NTE family protein</fullName>
    </submittedName>
</protein>
<dbReference type="SUPFAM" id="SSF52151">
    <property type="entry name" value="FabD/lysophospholipase-like"/>
    <property type="match status" value="1"/>
</dbReference>
<dbReference type="GO" id="GO:0016787">
    <property type="term" value="F:hydrolase activity"/>
    <property type="evidence" value="ECO:0007669"/>
    <property type="project" value="UniProtKB-UniRule"/>
</dbReference>
<proteinExistence type="predicted"/>
<dbReference type="InterPro" id="IPR021095">
    <property type="entry name" value="DUF3734"/>
</dbReference>
<dbReference type="PROSITE" id="PS51635">
    <property type="entry name" value="PNPLA"/>
    <property type="match status" value="1"/>
</dbReference>
<sequence length="391" mass="44210">MVPPKSSSEVRSEPTLEPNSATDRIFVFQGGGALGAYQAGAYEAMHAHDVDPDWLAGISIGAINSALIAGSPREKRVENLRAFWDMVSSQLNFPIGDHGTEIRRTTNDLSALAGMMMGIPGFFSPRLPTPQQILFNPDYRVSVYDTEPLIKTLNNLVDFKLLNDGPTRLSLGAVEVLSGNFAYFDNRRIRLDARHIAASGALPPGFPSVEIDGRHYWDGGLVSNTPLQHVLETNESRRDMEIFQVDLFSARGDMPKDQFEVESRTKEIRFSSRTRMNTDEFARKQVVRRAAKRLLDKLPPEFQDDEDAQILRSVGQEYDVTIVHLIHRRAAHATHSMDYEFSRASIDEHWQAGFDDASYTLKHPKWRNRGRPRDGIQIFDLSRERRLRMGA</sequence>
<accession>A0A7W6MV48</accession>